<dbReference type="EMBL" id="BAAATR010000018">
    <property type="protein sequence ID" value="GAA2253832.1"/>
    <property type="molecule type" value="Genomic_DNA"/>
</dbReference>
<dbReference type="Proteomes" id="UP001500305">
    <property type="component" value="Unassembled WGS sequence"/>
</dbReference>
<feature type="region of interest" description="Disordered" evidence="1">
    <location>
        <begin position="186"/>
        <end position="220"/>
    </location>
</feature>
<reference evidence="2 3" key="1">
    <citation type="journal article" date="2019" name="Int. J. Syst. Evol. Microbiol.">
        <title>The Global Catalogue of Microorganisms (GCM) 10K type strain sequencing project: providing services to taxonomists for standard genome sequencing and annotation.</title>
        <authorList>
            <consortium name="The Broad Institute Genomics Platform"/>
            <consortium name="The Broad Institute Genome Sequencing Center for Infectious Disease"/>
            <person name="Wu L."/>
            <person name="Ma J."/>
        </authorList>
    </citation>
    <scope>NUCLEOTIDE SEQUENCE [LARGE SCALE GENOMIC DNA]</scope>
    <source>
        <strain evidence="2 3">JCM 7356</strain>
    </source>
</reference>
<accession>A0ABN3EBK2</accession>
<gene>
    <name evidence="2" type="ORF">GCM10010430_41980</name>
</gene>
<name>A0ABN3EBK2_9ACTN</name>
<protein>
    <submittedName>
        <fullName evidence="2">Uncharacterized protein</fullName>
    </submittedName>
</protein>
<keyword evidence="3" id="KW-1185">Reference proteome</keyword>
<sequence length="246" mass="26673">MYFLSGAAANLQTLLVLARPHLIQGEPLSESLVARAYRNYLADLQPQVQALDADRTVLVRDDSQASLLAELFDLPAVDRHSQRGTATSMDDSKAAFFTAGLERIAEYDSQLASIFQTAVVSVFSTQDSATPGSTLVDHKAARCCRPVATRVMCLPVTRANGPPRQRLLEVPQPQPSHLNRAGLFLAVPDPDRRPGPRTTCPHRSTPRAHESHASAASAANSHACDRQLRGFDAHFTRTGTAPRCLA</sequence>
<proteinExistence type="predicted"/>
<comment type="caution">
    <text evidence="2">The sequence shown here is derived from an EMBL/GenBank/DDBJ whole genome shotgun (WGS) entry which is preliminary data.</text>
</comment>
<evidence type="ECO:0000313" key="3">
    <source>
        <dbReference type="Proteomes" id="UP001500305"/>
    </source>
</evidence>
<organism evidence="2 3">
    <name type="scientific">Kitasatospora cystarginea</name>
    <dbReference type="NCBI Taxonomy" id="58350"/>
    <lineage>
        <taxon>Bacteria</taxon>
        <taxon>Bacillati</taxon>
        <taxon>Actinomycetota</taxon>
        <taxon>Actinomycetes</taxon>
        <taxon>Kitasatosporales</taxon>
        <taxon>Streptomycetaceae</taxon>
        <taxon>Kitasatospora</taxon>
    </lineage>
</organism>
<evidence type="ECO:0000313" key="2">
    <source>
        <dbReference type="EMBL" id="GAA2253832.1"/>
    </source>
</evidence>
<evidence type="ECO:0000256" key="1">
    <source>
        <dbReference type="SAM" id="MobiDB-lite"/>
    </source>
</evidence>